<evidence type="ECO:0000259" key="4">
    <source>
        <dbReference type="PROSITE" id="PS50113"/>
    </source>
</evidence>
<dbReference type="Pfam" id="PF00990">
    <property type="entry name" value="GGDEF"/>
    <property type="match status" value="1"/>
</dbReference>
<dbReference type="SUPFAM" id="SSF55781">
    <property type="entry name" value="GAF domain-like"/>
    <property type="match status" value="2"/>
</dbReference>
<feature type="domain" description="Phytochrome chromophore attachment site" evidence="2">
    <location>
        <begin position="828"/>
        <end position="965"/>
    </location>
</feature>
<dbReference type="PROSITE" id="PS50046">
    <property type="entry name" value="PHYTOCHROME_2"/>
    <property type="match status" value="1"/>
</dbReference>
<dbReference type="InterPro" id="IPR043128">
    <property type="entry name" value="Rev_trsase/Diguanyl_cyclase"/>
</dbReference>
<dbReference type="SMART" id="SM00065">
    <property type="entry name" value="GAF"/>
    <property type="match status" value="2"/>
</dbReference>
<dbReference type="Pfam" id="PF01590">
    <property type="entry name" value="GAF"/>
    <property type="match status" value="2"/>
</dbReference>
<dbReference type="InterPro" id="IPR000700">
    <property type="entry name" value="PAS-assoc_C"/>
</dbReference>
<dbReference type="InterPro" id="IPR029787">
    <property type="entry name" value="Nucleotide_cyclase"/>
</dbReference>
<evidence type="ECO:0000259" key="6">
    <source>
        <dbReference type="PROSITE" id="PS51371"/>
    </source>
</evidence>
<dbReference type="Pfam" id="PF00571">
    <property type="entry name" value="CBS"/>
    <property type="match status" value="4"/>
</dbReference>
<dbReference type="PROSITE" id="PS50887">
    <property type="entry name" value="GGDEF"/>
    <property type="match status" value="1"/>
</dbReference>
<keyword evidence="7" id="KW-0548">Nucleotidyltransferase</keyword>
<dbReference type="Proteomes" id="UP000184550">
    <property type="component" value="Unassembled WGS sequence"/>
</dbReference>
<sequence>MISITKISQSTMQSNLLIVTSDTPSIDAINLMNERGDDCVLVIDQQQLIGIVTERDIVRTIAAGIRFDQVPITTLMTPNVITCQESEAKDSLQVIQKFHRYRIRHLPIINSQGEVVGMITPKQIREYLTPYDLLKLRRVEDVMQIRVIHAPPTTSLKQLANLMTTYQVSCIVITQLQNQELIQPIGMITERDMVRLQQLNLNFESTLAEKVMSSPVIEIQAKQSLWSAHQQMQQDQIRRLVVTTTEGNLIGIVTQSHILRVLDPGELLETIDILQHTLDLQTGQLKQEMQLVQSLVQQEARYHRLLDSFLEIVCCYTVKGTLTFINQAGCQYLGQSASELLGQNIFSRLQEHEQNLWRDQMIHLLETHEETLTYQYVIGEESNQQKWLEWTVQVIPDTTGQNTEFQAIGRDITKRKQVELQRQQDITELMTWKHRYELAGQASGQIFCEWNSAKNQMTWGGNTPEILGYSQTELPLHLEGFYQLVHPNDREQLKQQVQQLITTQSPCLMEYRLRRRDGVYIWVEDRSQFITHTQENDLMLVGFIQDITSRKQVEAALRQSEAELRAVFGAMSDLVLTLDDQGRYLNIITNNPQILYQPAEQLIGKTPHEIFPKSLADQILETVQKAIQSQTTIHLEYCLEIAEKNTWFSANISPLSPSSAVAVIRDISDRKEVQEALQETNLALAEAQKMAHLGSWSYDLITQQIHWSEESFSIHGLSPDQQVPSYEELLEVFTHPDDRELIRYRMEQAINNGKQFQQEIRIFCPDGSLHYILIKCQRVINEQGQIIRLFGTLLDITERKQIEETLRQLLKRERVVTEITQRIRQSLNLEEILNTTVLEIRKLLQTDRVLIYRCEPNETATVIVQSLGVEWISLWGQQIPSIYLTQEQCMIPFSQGCLHNISDIYIANLKTDQLHWLEQCQVRACLGVPIIEGEVLWGFLMAHHCACPREWAYWELDLLEQFAAQVSIAIHQSQLYEKTQQQAQREKGLRRVIQAMSQSLDLETIFSTATFEIGQLLNVDRVSIAQYLADQNHWIMVASTTQSLDIPDAIGIMISDENNLISAQLKQQKVIRISNFQNDGTQPLNQNFAEMNSGALLIVPLWVGSCIWGSLSLYRHHQTWIWQDPEVELACTLVEQLQVAIQQSQLYQQLQIANKRLEGLVMMDGLTQVANRRRFDEYLTQEWKRATREQHPLALIFCDVDYFKNYNDQYGHLAGDECLIKVAQALDGSVRRPGDLVARYGGEEFAIILPQTSIPGAVQVAEIITETLKFLQIPHETSLISSHLTVSMGIASLIPALNSSPQVLIEAADQALYQAKAQGRNSYIVYISPESE</sequence>
<accession>A0A7Z9DUR3</accession>
<feature type="domain" description="PAS" evidence="3">
    <location>
        <begin position="465"/>
        <end position="504"/>
    </location>
</feature>
<dbReference type="NCBIfam" id="TIGR00229">
    <property type="entry name" value="sensory_box"/>
    <property type="match status" value="4"/>
</dbReference>
<dbReference type="Gene3D" id="3.30.450.20">
    <property type="entry name" value="PAS domain"/>
    <property type="match status" value="4"/>
</dbReference>
<dbReference type="SUPFAM" id="SSF55785">
    <property type="entry name" value="PYP-like sensor domain (PAS domain)"/>
    <property type="match status" value="4"/>
</dbReference>
<dbReference type="CDD" id="cd17774">
    <property type="entry name" value="CBS_two-component_sensor_histidine_kinase_repeat2"/>
    <property type="match status" value="1"/>
</dbReference>
<organism evidence="7 8">
    <name type="scientific">Planktothrix serta PCC 8927</name>
    <dbReference type="NCBI Taxonomy" id="671068"/>
    <lineage>
        <taxon>Bacteria</taxon>
        <taxon>Bacillati</taxon>
        <taxon>Cyanobacteriota</taxon>
        <taxon>Cyanophyceae</taxon>
        <taxon>Oscillatoriophycideae</taxon>
        <taxon>Oscillatoriales</taxon>
        <taxon>Microcoleaceae</taxon>
        <taxon>Planktothrix</taxon>
    </lineage>
</organism>
<feature type="domain" description="PAS" evidence="3">
    <location>
        <begin position="560"/>
        <end position="630"/>
    </location>
</feature>
<dbReference type="PANTHER" id="PTHR44757:SF2">
    <property type="entry name" value="BIOFILM ARCHITECTURE MAINTENANCE PROTEIN MBAA"/>
    <property type="match status" value="1"/>
</dbReference>
<keyword evidence="8" id="KW-1185">Reference proteome</keyword>
<dbReference type="Pfam" id="PF08448">
    <property type="entry name" value="PAS_4"/>
    <property type="match status" value="1"/>
</dbReference>
<dbReference type="InterPro" id="IPR000644">
    <property type="entry name" value="CBS_dom"/>
</dbReference>
<evidence type="ECO:0000259" key="3">
    <source>
        <dbReference type="PROSITE" id="PS50112"/>
    </source>
</evidence>
<feature type="domain" description="PAC" evidence="4">
    <location>
        <begin position="372"/>
        <end position="424"/>
    </location>
</feature>
<feature type="domain" description="CBS" evidence="6">
    <location>
        <begin position="143"/>
        <end position="205"/>
    </location>
</feature>
<evidence type="ECO:0000313" key="7">
    <source>
        <dbReference type="EMBL" id="VXD11524.1"/>
    </source>
</evidence>
<dbReference type="InterPro" id="IPR052155">
    <property type="entry name" value="Biofilm_reg_signaling"/>
</dbReference>
<dbReference type="PROSITE" id="PS51371">
    <property type="entry name" value="CBS"/>
    <property type="match status" value="4"/>
</dbReference>
<reference evidence="7" key="1">
    <citation type="submission" date="2019-10" db="EMBL/GenBank/DDBJ databases">
        <authorList>
            <consortium name="Genoscope - CEA"/>
            <person name="William W."/>
        </authorList>
    </citation>
    <scope>NUCLEOTIDE SEQUENCE [LARGE SCALE GENOMIC DNA]</scope>
    <source>
        <strain evidence="7">BBR_PRJEB10992</strain>
    </source>
</reference>
<dbReference type="InterPro" id="IPR013656">
    <property type="entry name" value="PAS_4"/>
</dbReference>
<feature type="domain" description="PAC" evidence="4">
    <location>
        <begin position="756"/>
        <end position="808"/>
    </location>
</feature>
<dbReference type="OrthoDB" id="433883at2"/>
<dbReference type="InterPro" id="IPR029016">
    <property type="entry name" value="GAF-like_dom_sf"/>
</dbReference>
<comment type="caution">
    <text evidence="7">The sequence shown here is derived from an EMBL/GenBank/DDBJ whole genome shotgun (WGS) entry which is preliminary data.</text>
</comment>
<dbReference type="Pfam" id="PF08447">
    <property type="entry name" value="PAS_3"/>
    <property type="match status" value="2"/>
</dbReference>
<feature type="domain" description="PAS" evidence="3">
    <location>
        <begin position="705"/>
        <end position="753"/>
    </location>
</feature>
<dbReference type="InterPro" id="IPR000160">
    <property type="entry name" value="GGDEF_dom"/>
</dbReference>
<name>A0A7Z9DUR3_9CYAN</name>
<dbReference type="GO" id="GO:0052621">
    <property type="term" value="F:diguanylate cyclase activity"/>
    <property type="evidence" value="ECO:0007669"/>
    <property type="project" value="UniProtKB-EC"/>
</dbReference>
<dbReference type="Pfam" id="PF13426">
    <property type="entry name" value="PAS_9"/>
    <property type="match status" value="1"/>
</dbReference>
<dbReference type="EC" id="2.7.7.65" evidence="7"/>
<proteinExistence type="predicted"/>
<feature type="domain" description="PAC" evidence="4">
    <location>
        <begin position="507"/>
        <end position="559"/>
    </location>
</feature>
<feature type="domain" description="CBS" evidence="6">
    <location>
        <begin position="212"/>
        <end position="270"/>
    </location>
</feature>
<dbReference type="InterPro" id="IPR000014">
    <property type="entry name" value="PAS"/>
</dbReference>
<evidence type="ECO:0000313" key="8">
    <source>
        <dbReference type="Proteomes" id="UP000184550"/>
    </source>
</evidence>
<evidence type="ECO:0000256" key="1">
    <source>
        <dbReference type="PROSITE-ProRule" id="PRU00703"/>
    </source>
</evidence>
<dbReference type="EMBL" id="CZCU02000046">
    <property type="protein sequence ID" value="VXD11524.1"/>
    <property type="molecule type" value="Genomic_DNA"/>
</dbReference>
<dbReference type="Gene3D" id="2.10.70.100">
    <property type="match status" value="1"/>
</dbReference>
<dbReference type="SMART" id="SM00091">
    <property type="entry name" value="PAS"/>
    <property type="match status" value="4"/>
</dbReference>
<dbReference type="InterPro" id="IPR035965">
    <property type="entry name" value="PAS-like_dom_sf"/>
</dbReference>
<dbReference type="SMART" id="SM00267">
    <property type="entry name" value="GGDEF"/>
    <property type="match status" value="1"/>
</dbReference>
<dbReference type="CDD" id="cd00130">
    <property type="entry name" value="PAS"/>
    <property type="match status" value="4"/>
</dbReference>
<dbReference type="SUPFAM" id="SSF54631">
    <property type="entry name" value="CBS-domain pair"/>
    <property type="match status" value="2"/>
</dbReference>
<keyword evidence="7" id="KW-0808">Transferase</keyword>
<dbReference type="InterPro" id="IPR001610">
    <property type="entry name" value="PAC"/>
</dbReference>
<dbReference type="Gene3D" id="3.30.450.40">
    <property type="match status" value="2"/>
</dbReference>
<dbReference type="CDD" id="cd01949">
    <property type="entry name" value="GGDEF"/>
    <property type="match status" value="1"/>
</dbReference>
<feature type="domain" description="CBS" evidence="6">
    <location>
        <begin position="12"/>
        <end position="69"/>
    </location>
</feature>
<protein>
    <submittedName>
        <fullName evidence="7">Diguanylate cyclase</fullName>
        <ecNumber evidence="7">2.7.7.65</ecNumber>
    </submittedName>
</protein>
<gene>
    <name evidence="7" type="ORF">PL8927_140172</name>
</gene>
<evidence type="ECO:0000259" key="5">
    <source>
        <dbReference type="PROSITE" id="PS50887"/>
    </source>
</evidence>
<dbReference type="InterPro" id="IPR016132">
    <property type="entry name" value="Phyto_chromo_attachment"/>
</dbReference>
<keyword evidence="1" id="KW-0129">CBS domain</keyword>
<dbReference type="PANTHER" id="PTHR44757">
    <property type="entry name" value="DIGUANYLATE CYCLASE DGCP"/>
    <property type="match status" value="1"/>
</dbReference>
<dbReference type="PROSITE" id="PS50112">
    <property type="entry name" value="PAS"/>
    <property type="match status" value="4"/>
</dbReference>
<evidence type="ECO:0000259" key="2">
    <source>
        <dbReference type="PROSITE" id="PS50046"/>
    </source>
</evidence>
<dbReference type="FunFam" id="3.30.70.270:FF:000001">
    <property type="entry name" value="Diguanylate cyclase domain protein"/>
    <property type="match status" value="1"/>
</dbReference>
<feature type="domain" description="GGDEF" evidence="5">
    <location>
        <begin position="1191"/>
        <end position="1328"/>
    </location>
</feature>
<dbReference type="InterPro" id="IPR046342">
    <property type="entry name" value="CBS_dom_sf"/>
</dbReference>
<dbReference type="InterPro" id="IPR003018">
    <property type="entry name" value="GAF"/>
</dbReference>
<dbReference type="Gene3D" id="3.30.70.270">
    <property type="match status" value="1"/>
</dbReference>
<feature type="domain" description="CBS" evidence="6">
    <location>
        <begin position="76"/>
        <end position="136"/>
    </location>
</feature>
<dbReference type="SMART" id="SM00086">
    <property type="entry name" value="PAC"/>
    <property type="match status" value="3"/>
</dbReference>
<dbReference type="InterPro" id="IPR013655">
    <property type="entry name" value="PAS_fold_3"/>
</dbReference>
<dbReference type="SUPFAM" id="SSF55073">
    <property type="entry name" value="Nucleotide cyclase"/>
    <property type="match status" value="1"/>
</dbReference>
<dbReference type="NCBIfam" id="TIGR00254">
    <property type="entry name" value="GGDEF"/>
    <property type="match status" value="1"/>
</dbReference>
<dbReference type="Gene3D" id="3.10.580.10">
    <property type="entry name" value="CBS-domain"/>
    <property type="match status" value="2"/>
</dbReference>
<dbReference type="SMART" id="SM00116">
    <property type="entry name" value="CBS"/>
    <property type="match status" value="4"/>
</dbReference>
<feature type="domain" description="PAS" evidence="3">
    <location>
        <begin position="298"/>
        <end position="368"/>
    </location>
</feature>
<dbReference type="PROSITE" id="PS50113">
    <property type="entry name" value="PAC"/>
    <property type="match status" value="3"/>
</dbReference>